<feature type="compositionally biased region" description="Basic and acidic residues" evidence="1">
    <location>
        <begin position="285"/>
        <end position="324"/>
    </location>
</feature>
<organism evidence="2 3">
    <name type="scientific">Porites evermanni</name>
    <dbReference type="NCBI Taxonomy" id="104178"/>
    <lineage>
        <taxon>Eukaryota</taxon>
        <taxon>Metazoa</taxon>
        <taxon>Cnidaria</taxon>
        <taxon>Anthozoa</taxon>
        <taxon>Hexacorallia</taxon>
        <taxon>Scleractinia</taxon>
        <taxon>Fungiina</taxon>
        <taxon>Poritidae</taxon>
        <taxon>Porites</taxon>
    </lineage>
</organism>
<reference evidence="2 3" key="1">
    <citation type="submission" date="2022-05" db="EMBL/GenBank/DDBJ databases">
        <authorList>
            <consortium name="Genoscope - CEA"/>
            <person name="William W."/>
        </authorList>
    </citation>
    <scope>NUCLEOTIDE SEQUENCE [LARGE SCALE GENOMIC DNA]</scope>
</reference>
<dbReference type="EMBL" id="CALNXI010001367">
    <property type="protein sequence ID" value="CAH3166622.1"/>
    <property type="molecule type" value="Genomic_DNA"/>
</dbReference>
<keyword evidence="3" id="KW-1185">Reference proteome</keyword>
<name>A0ABN8QM92_9CNID</name>
<feature type="compositionally biased region" description="Basic residues" evidence="1">
    <location>
        <begin position="230"/>
        <end position="246"/>
    </location>
</feature>
<protein>
    <submittedName>
        <fullName evidence="2">Uncharacterized protein</fullName>
    </submittedName>
</protein>
<evidence type="ECO:0000313" key="3">
    <source>
        <dbReference type="Proteomes" id="UP001159427"/>
    </source>
</evidence>
<feature type="compositionally biased region" description="Polar residues" evidence="1">
    <location>
        <begin position="247"/>
        <end position="272"/>
    </location>
</feature>
<feature type="compositionally biased region" description="Polar residues" evidence="1">
    <location>
        <begin position="218"/>
        <end position="229"/>
    </location>
</feature>
<dbReference type="Proteomes" id="UP001159427">
    <property type="component" value="Unassembled WGS sequence"/>
</dbReference>
<evidence type="ECO:0000256" key="1">
    <source>
        <dbReference type="SAM" id="MobiDB-lite"/>
    </source>
</evidence>
<accession>A0ABN8QM92</accession>
<gene>
    <name evidence="2" type="ORF">PEVE_00005738</name>
</gene>
<sequence>MILEILGLRKHASLRTEDVSPRSSPLRDVVDERAETSAVRRLETCLLTLFYSNDCKSQYPVALKSVFFSFFQLRDTFKTAKRQITQRKPTKVQLDHLHCNQTRKKPAPKVQDKDLQAQCKLQQEANKVRATPRLIGFCQCFEQVPDPTNERRLRKLKVFLKSVSYNGCEGASLPNLNDLYVDQLLVDEFPCKELSKTEEFKCNPTPFILASCFNRNQVKDTSNNNMGNKTTKRAPRKANFTPRKRNTQNVNSPKTPKQDSPLQLSKLQQIRSPLSAEKTNPARRLFTEEQFDKIKNVTPRKEESLAKEKPAAGKISENKRKDQK</sequence>
<proteinExistence type="predicted"/>
<comment type="caution">
    <text evidence="2">The sequence shown here is derived from an EMBL/GenBank/DDBJ whole genome shotgun (WGS) entry which is preliminary data.</text>
</comment>
<evidence type="ECO:0000313" key="2">
    <source>
        <dbReference type="EMBL" id="CAH3166622.1"/>
    </source>
</evidence>
<feature type="region of interest" description="Disordered" evidence="1">
    <location>
        <begin position="218"/>
        <end position="324"/>
    </location>
</feature>